<dbReference type="InterPro" id="IPR007540">
    <property type="entry name" value="Fimbrial_CS1-type"/>
</dbReference>
<dbReference type="EMBL" id="JADEVO010000015">
    <property type="protein sequence ID" value="MBN3966153.1"/>
    <property type="molecule type" value="Genomic_DNA"/>
</dbReference>
<dbReference type="Pfam" id="PF04449">
    <property type="entry name" value="Fimbrial_CS1"/>
    <property type="match status" value="1"/>
</dbReference>
<evidence type="ECO:0000256" key="1">
    <source>
        <dbReference type="SAM" id="SignalP"/>
    </source>
</evidence>
<reference evidence="2 3" key="1">
    <citation type="journal article" date="2021" name="Int. J. Syst. Evol. Microbiol.">
        <title>Pseudomonas piscium sp. nov., Pseudomonas pisciculturae sp. nov., Pseudomonas mucoides sp. nov. and Pseudomonas neuropathica sp. nov. isolated from rainbow trout.</title>
        <authorList>
            <person name="Duman M."/>
            <person name="Mulet M."/>
            <person name="Altun S."/>
            <person name="Saticioglu I.B."/>
            <person name="Gomila M."/>
            <person name="Lalucat J."/>
            <person name="Garcia-Valdes E."/>
        </authorList>
    </citation>
    <scope>NUCLEOTIDE SEQUENCE [LARGE SCALE GENOMIC DNA]</scope>
    <source>
        <strain evidence="2 3">LMG 28632</strain>
    </source>
</reference>
<keyword evidence="3" id="KW-1185">Reference proteome</keyword>
<accession>A0ABS3AGV7</accession>
<dbReference type="Gene3D" id="2.60.40.2040">
    <property type="entry name" value="CFA/I fimbrial subunit E, pilin domain"/>
    <property type="match status" value="1"/>
</dbReference>
<protein>
    <submittedName>
        <fullName evidence="2">Adhesin</fullName>
    </submittedName>
</protein>
<organism evidence="2 3">
    <name type="scientific">Pseudomonas gregormendelii</name>
    <dbReference type="NCBI Taxonomy" id="1628277"/>
    <lineage>
        <taxon>Bacteria</taxon>
        <taxon>Pseudomonadati</taxon>
        <taxon>Pseudomonadota</taxon>
        <taxon>Gammaproteobacteria</taxon>
        <taxon>Pseudomonadales</taxon>
        <taxon>Pseudomonadaceae</taxon>
        <taxon>Pseudomonas</taxon>
    </lineage>
</organism>
<dbReference type="RefSeq" id="WP_205892793.1">
    <property type="nucleotide sequence ID" value="NZ_JADEVO010000015.1"/>
</dbReference>
<keyword evidence="1" id="KW-0732">Signal</keyword>
<comment type="caution">
    <text evidence="2">The sequence shown here is derived from an EMBL/GenBank/DDBJ whole genome shotgun (WGS) entry which is preliminary data.</text>
</comment>
<evidence type="ECO:0000313" key="3">
    <source>
        <dbReference type="Proteomes" id="UP000772591"/>
    </source>
</evidence>
<name>A0ABS3AGV7_9PSED</name>
<dbReference type="Proteomes" id="UP000772591">
    <property type="component" value="Unassembled WGS sequence"/>
</dbReference>
<evidence type="ECO:0000313" key="2">
    <source>
        <dbReference type="EMBL" id="MBN3966153.1"/>
    </source>
</evidence>
<feature type="chain" id="PRO_5046816924" evidence="1">
    <location>
        <begin position="24"/>
        <end position="167"/>
    </location>
</feature>
<sequence length="167" mass="17826">MFRKLAFSLSSVAVLMSSSLAMAATEEAITIQLKANVPGATFHVRPPASEDWSSIQEIRWDTQRKQLIDWSKNLEVLSTTAGIKAKLVSEPELISGANKIKLDVFVNGTKVKTTSDEVVNAADALAGRQVAFEIKPVPLAGSGRHPEGNYTGTVALIFEPGAPVPAP</sequence>
<feature type="signal peptide" evidence="1">
    <location>
        <begin position="1"/>
        <end position="23"/>
    </location>
</feature>
<gene>
    <name evidence="2" type="ORF">IMW75_12810</name>
</gene>
<proteinExistence type="predicted"/>